<evidence type="ECO:0000313" key="1">
    <source>
        <dbReference type="EMBL" id="OYX57828.1"/>
    </source>
</evidence>
<protein>
    <submittedName>
        <fullName evidence="1">Uncharacterized protein</fullName>
    </submittedName>
</protein>
<dbReference type="EMBL" id="NCEQ01000004">
    <property type="protein sequence ID" value="OYX57828.1"/>
    <property type="molecule type" value="Genomic_DNA"/>
</dbReference>
<accession>A0A258HND0</accession>
<organism evidence="1 2">
    <name type="scientific">Brevundimonas subvibrioides</name>
    <dbReference type="NCBI Taxonomy" id="74313"/>
    <lineage>
        <taxon>Bacteria</taxon>
        <taxon>Pseudomonadati</taxon>
        <taxon>Pseudomonadota</taxon>
        <taxon>Alphaproteobacteria</taxon>
        <taxon>Caulobacterales</taxon>
        <taxon>Caulobacteraceae</taxon>
        <taxon>Brevundimonas</taxon>
    </lineage>
</organism>
<dbReference type="Proteomes" id="UP000216147">
    <property type="component" value="Unassembled WGS sequence"/>
</dbReference>
<evidence type="ECO:0000313" key="2">
    <source>
        <dbReference type="Proteomes" id="UP000216147"/>
    </source>
</evidence>
<reference evidence="1 2" key="1">
    <citation type="submission" date="2017-03" db="EMBL/GenBank/DDBJ databases">
        <title>Lifting the veil on microbial sulfur biogeochemistry in mining wastewaters.</title>
        <authorList>
            <person name="Kantor R.S."/>
            <person name="Colenbrander Nelson T."/>
            <person name="Marshall S."/>
            <person name="Bennett D."/>
            <person name="Apte S."/>
            <person name="Camacho D."/>
            <person name="Thomas B.C."/>
            <person name="Warren L.A."/>
            <person name="Banfield J.F."/>
        </authorList>
    </citation>
    <scope>NUCLEOTIDE SEQUENCE [LARGE SCALE GENOMIC DNA]</scope>
    <source>
        <strain evidence="1">32-68-21</strain>
    </source>
</reference>
<comment type="caution">
    <text evidence="1">The sequence shown here is derived from an EMBL/GenBank/DDBJ whole genome shotgun (WGS) entry which is preliminary data.</text>
</comment>
<proteinExistence type="predicted"/>
<name>A0A258HND0_9CAUL</name>
<gene>
    <name evidence="1" type="ORF">B7Y86_04985</name>
</gene>
<sequence>MMTDPERIDALLDMVDPDRVANVSRGPELAVLGLAVAKPRGGYQPTNAGWVMIGNRGRAFQPQK</sequence>
<dbReference type="AlphaFoldDB" id="A0A258HND0"/>